<dbReference type="AlphaFoldDB" id="A0A7S7LW42"/>
<dbReference type="KEGG" id="sbal:HUE88_01905"/>
<reference evidence="1 2" key="1">
    <citation type="submission" date="2020-05" db="EMBL/GenBank/DDBJ databases">
        <title>Sulfurimonas marisnigri, sp. nov., and Sulfurimonas baltica, sp. nov., manganese oxide reducing chemolithoautotrophs of the class Epsilonproteobacteria isolated from the pelagic redoxclines of the Black and Baltic Seas and emended description of the genus Sulfurimonas.</title>
        <authorList>
            <person name="Henkel J.V."/>
            <person name="Laudan C."/>
            <person name="Werner J."/>
            <person name="Neu T."/>
            <person name="Plewe S."/>
            <person name="Sproer C."/>
            <person name="Bunk B."/>
            <person name="Schulz-Vogt H.N."/>
        </authorList>
    </citation>
    <scope>NUCLEOTIDE SEQUENCE [LARGE SCALE GENOMIC DNA]</scope>
    <source>
        <strain evidence="1 2">GD2</strain>
    </source>
</reference>
<dbReference type="RefSeq" id="WP_194370545.1">
    <property type="nucleotide sequence ID" value="NZ_CP054492.1"/>
</dbReference>
<protein>
    <submittedName>
        <fullName evidence="1">Uncharacterized protein</fullName>
    </submittedName>
</protein>
<evidence type="ECO:0000313" key="2">
    <source>
        <dbReference type="Proteomes" id="UP000593994"/>
    </source>
</evidence>
<sequence>MVPTLPTINVYVIVDEDVVSFEISSSLPELICDVLLSNINTKNNISRNDFEIFINNYYGKLAQALKINICVEVRYGNLLYAGLQFPPTLLISRSAQQLDLHSYEISEDFSTSTIGLILNPKGYLTHKGLKAKISNFSTSEIELYKMLDLYSLKLLHIVHSNKGRYLRNSINNQDYLADIF</sequence>
<keyword evidence="2" id="KW-1185">Reference proteome</keyword>
<proteinExistence type="predicted"/>
<dbReference type="EMBL" id="CP054492">
    <property type="protein sequence ID" value="QOY52475.1"/>
    <property type="molecule type" value="Genomic_DNA"/>
</dbReference>
<organism evidence="1 2">
    <name type="scientific">Candidatus Sulfurimonas baltica</name>
    <dbReference type="NCBI Taxonomy" id="2740404"/>
    <lineage>
        <taxon>Bacteria</taxon>
        <taxon>Pseudomonadati</taxon>
        <taxon>Campylobacterota</taxon>
        <taxon>Epsilonproteobacteria</taxon>
        <taxon>Campylobacterales</taxon>
        <taxon>Sulfurimonadaceae</taxon>
        <taxon>Sulfurimonas</taxon>
    </lineage>
</organism>
<accession>A0A7S7LW42</accession>
<gene>
    <name evidence="1" type="ORF">HUE88_01905</name>
</gene>
<dbReference type="Proteomes" id="UP000593994">
    <property type="component" value="Chromosome"/>
</dbReference>
<name>A0A7S7LW42_9BACT</name>
<evidence type="ECO:0000313" key="1">
    <source>
        <dbReference type="EMBL" id="QOY52475.1"/>
    </source>
</evidence>